<evidence type="ECO:0000256" key="2">
    <source>
        <dbReference type="PROSITE-ProRule" id="PRU00285"/>
    </source>
</evidence>
<dbReference type="InterPro" id="IPR002068">
    <property type="entry name" value="A-crystallin/Hsp20_dom"/>
</dbReference>
<feature type="domain" description="SHSP" evidence="4">
    <location>
        <begin position="5"/>
        <end position="115"/>
    </location>
</feature>
<dbReference type="Gene3D" id="2.60.40.790">
    <property type="match status" value="1"/>
</dbReference>
<dbReference type="AlphaFoldDB" id="A0A8I2YET4"/>
<organism evidence="5 6">
    <name type="scientific">Boletus reticuloceps</name>
    <dbReference type="NCBI Taxonomy" id="495285"/>
    <lineage>
        <taxon>Eukaryota</taxon>
        <taxon>Fungi</taxon>
        <taxon>Dikarya</taxon>
        <taxon>Basidiomycota</taxon>
        <taxon>Agaricomycotina</taxon>
        <taxon>Agaricomycetes</taxon>
        <taxon>Agaricomycetidae</taxon>
        <taxon>Boletales</taxon>
        <taxon>Boletineae</taxon>
        <taxon>Boletaceae</taxon>
        <taxon>Boletoideae</taxon>
        <taxon>Boletus</taxon>
    </lineage>
</organism>
<keyword evidence="6" id="KW-1185">Reference proteome</keyword>
<dbReference type="EMBL" id="JAGFBS010000048">
    <property type="protein sequence ID" value="KAG6370525.1"/>
    <property type="molecule type" value="Genomic_DNA"/>
</dbReference>
<reference evidence="5" key="1">
    <citation type="submission" date="2021-03" db="EMBL/GenBank/DDBJ databases">
        <title>Evolutionary innovations through gain and loss of genes in the ectomycorrhizal Boletales.</title>
        <authorList>
            <person name="Wu G."/>
            <person name="Miyauchi S."/>
            <person name="Morin E."/>
            <person name="Yang Z.-L."/>
            <person name="Xu J."/>
            <person name="Martin F.M."/>
        </authorList>
    </citation>
    <scope>NUCLEOTIDE SEQUENCE</scope>
    <source>
        <strain evidence="5">BR01</strain>
    </source>
</reference>
<name>A0A8I2YET4_9AGAM</name>
<evidence type="ECO:0000259" key="4">
    <source>
        <dbReference type="PROSITE" id="PS01031"/>
    </source>
</evidence>
<evidence type="ECO:0000313" key="6">
    <source>
        <dbReference type="Proteomes" id="UP000683000"/>
    </source>
</evidence>
<protein>
    <submittedName>
        <fullName evidence="5">HSP20-like chaperone</fullName>
    </submittedName>
</protein>
<dbReference type="Proteomes" id="UP000683000">
    <property type="component" value="Unassembled WGS sequence"/>
</dbReference>
<dbReference type="CDD" id="cd06464">
    <property type="entry name" value="ACD_sHsps-like"/>
    <property type="match status" value="1"/>
</dbReference>
<dbReference type="InterPro" id="IPR008978">
    <property type="entry name" value="HSP20-like_chaperone"/>
</dbReference>
<keyword evidence="1" id="KW-0346">Stress response</keyword>
<proteinExistence type="inferred from homology"/>
<dbReference type="SUPFAM" id="SSF49764">
    <property type="entry name" value="HSP20-like chaperones"/>
    <property type="match status" value="1"/>
</dbReference>
<dbReference type="InterPro" id="IPR031107">
    <property type="entry name" value="Small_HSP"/>
</dbReference>
<evidence type="ECO:0000313" key="5">
    <source>
        <dbReference type="EMBL" id="KAG6370525.1"/>
    </source>
</evidence>
<comment type="similarity">
    <text evidence="2 3">Belongs to the small heat shock protein (HSP20) family.</text>
</comment>
<dbReference type="PROSITE" id="PS01031">
    <property type="entry name" value="SHSP"/>
    <property type="match status" value="1"/>
</dbReference>
<evidence type="ECO:0000256" key="3">
    <source>
        <dbReference type="RuleBase" id="RU003616"/>
    </source>
</evidence>
<gene>
    <name evidence="5" type="ORF">JVT61DRAFT_11308</name>
</gene>
<dbReference type="Pfam" id="PF00011">
    <property type="entry name" value="HSP20"/>
    <property type="match status" value="1"/>
</dbReference>
<dbReference type="OrthoDB" id="1431247at2759"/>
<dbReference type="PANTHER" id="PTHR11527">
    <property type="entry name" value="HEAT-SHOCK PROTEIN 20 FAMILY MEMBER"/>
    <property type="match status" value="1"/>
</dbReference>
<sequence>MHHHITYHFLRLDLHESKGSNVVTATFELPGLKSEDVTIDLHHNRLIISGESATSNSHEEGGYAVHERRYGKFFRTLQLPFGTKPEDVTAKMEIGLLTLTFPKATDQQPQRVAIQ</sequence>
<accession>A0A8I2YET4</accession>
<evidence type="ECO:0000256" key="1">
    <source>
        <dbReference type="ARBA" id="ARBA00023016"/>
    </source>
</evidence>
<comment type="caution">
    <text evidence="5">The sequence shown here is derived from an EMBL/GenBank/DDBJ whole genome shotgun (WGS) entry which is preliminary data.</text>
</comment>